<evidence type="ECO:0008006" key="4">
    <source>
        <dbReference type="Google" id="ProtNLM"/>
    </source>
</evidence>
<protein>
    <recommendedName>
        <fullName evidence="4">Zinc finger GRF-type domain-containing protein</fullName>
    </recommendedName>
</protein>
<name>A0A445DPY4_ARAHY</name>
<dbReference type="Proteomes" id="UP000289738">
    <property type="component" value="Chromosome A03"/>
</dbReference>
<feature type="region of interest" description="Disordered" evidence="1">
    <location>
        <begin position="1"/>
        <end position="20"/>
    </location>
</feature>
<dbReference type="AlphaFoldDB" id="A0A445DPY4"/>
<accession>A0A445DPY4</accession>
<dbReference type="EMBL" id="SDMP01000003">
    <property type="protein sequence ID" value="RYR65239.1"/>
    <property type="molecule type" value="Genomic_DNA"/>
</dbReference>
<organism evidence="2 3">
    <name type="scientific">Arachis hypogaea</name>
    <name type="common">Peanut</name>
    <dbReference type="NCBI Taxonomy" id="3818"/>
    <lineage>
        <taxon>Eukaryota</taxon>
        <taxon>Viridiplantae</taxon>
        <taxon>Streptophyta</taxon>
        <taxon>Embryophyta</taxon>
        <taxon>Tracheophyta</taxon>
        <taxon>Spermatophyta</taxon>
        <taxon>Magnoliopsida</taxon>
        <taxon>eudicotyledons</taxon>
        <taxon>Gunneridae</taxon>
        <taxon>Pentapetalae</taxon>
        <taxon>rosids</taxon>
        <taxon>fabids</taxon>
        <taxon>Fabales</taxon>
        <taxon>Fabaceae</taxon>
        <taxon>Papilionoideae</taxon>
        <taxon>50 kb inversion clade</taxon>
        <taxon>dalbergioids sensu lato</taxon>
        <taxon>Dalbergieae</taxon>
        <taxon>Pterocarpus clade</taxon>
        <taxon>Arachis</taxon>
    </lineage>
</organism>
<sequence>MASASNAARSSNNPRSFGSIMRRMNRNRDARLPEWCACGSTPVLRWSAKDSNLGMPFVGCPNYNVRGGVSCFCEWTKFWKKMR</sequence>
<keyword evidence="3" id="KW-1185">Reference proteome</keyword>
<comment type="caution">
    <text evidence="2">The sequence shown here is derived from an EMBL/GenBank/DDBJ whole genome shotgun (WGS) entry which is preliminary data.</text>
</comment>
<evidence type="ECO:0000313" key="3">
    <source>
        <dbReference type="Proteomes" id="UP000289738"/>
    </source>
</evidence>
<reference evidence="2 3" key="1">
    <citation type="submission" date="2019-01" db="EMBL/GenBank/DDBJ databases">
        <title>Sequencing of cultivated peanut Arachis hypogaea provides insights into genome evolution and oil improvement.</title>
        <authorList>
            <person name="Chen X."/>
        </authorList>
    </citation>
    <scope>NUCLEOTIDE SEQUENCE [LARGE SCALE GENOMIC DNA]</scope>
    <source>
        <strain evidence="3">cv. Fuhuasheng</strain>
        <tissue evidence="2">Leaves</tissue>
    </source>
</reference>
<proteinExistence type="predicted"/>
<evidence type="ECO:0000256" key="1">
    <source>
        <dbReference type="SAM" id="MobiDB-lite"/>
    </source>
</evidence>
<evidence type="ECO:0000313" key="2">
    <source>
        <dbReference type="EMBL" id="RYR65239.1"/>
    </source>
</evidence>
<feature type="compositionally biased region" description="Low complexity" evidence="1">
    <location>
        <begin position="1"/>
        <end position="13"/>
    </location>
</feature>
<gene>
    <name evidence="2" type="ORF">Ahy_A03g011196</name>
</gene>